<feature type="region of interest" description="Disordered" evidence="1">
    <location>
        <begin position="1"/>
        <end position="26"/>
    </location>
</feature>
<proteinExistence type="predicted"/>
<evidence type="ECO:0000313" key="2">
    <source>
        <dbReference type="EMBL" id="CAL1578237.1"/>
    </source>
</evidence>
<dbReference type="AlphaFoldDB" id="A0AAV2JL05"/>
<name>A0AAV2JL05_KNICA</name>
<organism evidence="2 3">
    <name type="scientific">Knipowitschia caucasica</name>
    <name type="common">Caucasian dwarf goby</name>
    <name type="synonym">Pomatoschistus caucasicus</name>
    <dbReference type="NCBI Taxonomy" id="637954"/>
    <lineage>
        <taxon>Eukaryota</taxon>
        <taxon>Metazoa</taxon>
        <taxon>Chordata</taxon>
        <taxon>Craniata</taxon>
        <taxon>Vertebrata</taxon>
        <taxon>Euteleostomi</taxon>
        <taxon>Actinopterygii</taxon>
        <taxon>Neopterygii</taxon>
        <taxon>Teleostei</taxon>
        <taxon>Neoteleostei</taxon>
        <taxon>Acanthomorphata</taxon>
        <taxon>Gobiaria</taxon>
        <taxon>Gobiiformes</taxon>
        <taxon>Gobioidei</taxon>
        <taxon>Gobiidae</taxon>
        <taxon>Gobiinae</taxon>
        <taxon>Knipowitschia</taxon>
    </lineage>
</organism>
<reference evidence="2 3" key="1">
    <citation type="submission" date="2024-04" db="EMBL/GenBank/DDBJ databases">
        <authorList>
            <person name="Waldvogel A.-M."/>
            <person name="Schoenle A."/>
        </authorList>
    </citation>
    <scope>NUCLEOTIDE SEQUENCE [LARGE SCALE GENOMIC DNA]</scope>
</reference>
<evidence type="ECO:0000313" key="3">
    <source>
        <dbReference type="Proteomes" id="UP001497482"/>
    </source>
</evidence>
<accession>A0AAV2JL05</accession>
<dbReference type="Proteomes" id="UP001497482">
    <property type="component" value="Chromosome 13"/>
</dbReference>
<protein>
    <submittedName>
        <fullName evidence="2">Uncharacterized protein</fullName>
    </submittedName>
</protein>
<dbReference type="EMBL" id="OZ035835">
    <property type="protein sequence ID" value="CAL1578237.1"/>
    <property type="molecule type" value="Genomic_DNA"/>
</dbReference>
<sequence>MVQLHSQALGGRRRRRRGVEQDKDGEKQWAVRVAINHKKDDKKVTQVGVKEQVKARDKTDDDWGRLLCQNAPAMLKTPDASDCM</sequence>
<evidence type="ECO:0000256" key="1">
    <source>
        <dbReference type="SAM" id="MobiDB-lite"/>
    </source>
</evidence>
<keyword evidence="3" id="KW-1185">Reference proteome</keyword>
<gene>
    <name evidence="2" type="ORF">KC01_LOCUS9416</name>
</gene>